<evidence type="ECO:0000256" key="2">
    <source>
        <dbReference type="ARBA" id="ARBA00010617"/>
    </source>
</evidence>
<gene>
    <name evidence="4" type="ORF">N0B31_09885</name>
</gene>
<comment type="cofactor">
    <cofactor evidence="1">
        <name>heme</name>
        <dbReference type="ChEBI" id="CHEBI:30413"/>
    </cofactor>
</comment>
<evidence type="ECO:0000256" key="1">
    <source>
        <dbReference type="ARBA" id="ARBA00001971"/>
    </source>
</evidence>
<dbReference type="PROSITE" id="PS00086">
    <property type="entry name" value="CYTOCHROME_P450"/>
    <property type="match status" value="1"/>
</dbReference>
<evidence type="ECO:0000313" key="4">
    <source>
        <dbReference type="EMBL" id="UWM56585.1"/>
    </source>
</evidence>
<dbReference type="PRINTS" id="PR00385">
    <property type="entry name" value="P450"/>
</dbReference>
<evidence type="ECO:0000313" key="5">
    <source>
        <dbReference type="Proteomes" id="UP001057580"/>
    </source>
</evidence>
<keyword evidence="5" id="KW-1185">Reference proteome</keyword>
<dbReference type="EMBL" id="CP104003">
    <property type="protein sequence ID" value="UWM56585.1"/>
    <property type="molecule type" value="Genomic_DNA"/>
</dbReference>
<accession>A0A9E7R627</accession>
<dbReference type="Proteomes" id="UP001057580">
    <property type="component" value="Chromosome"/>
</dbReference>
<dbReference type="Gene3D" id="1.10.630.10">
    <property type="entry name" value="Cytochrome P450"/>
    <property type="match status" value="1"/>
</dbReference>
<dbReference type="InterPro" id="IPR036396">
    <property type="entry name" value="Cyt_P450_sf"/>
</dbReference>
<keyword evidence="3" id="KW-0479">Metal-binding</keyword>
<keyword evidence="3" id="KW-0503">Monooxygenase</keyword>
<comment type="similarity">
    <text evidence="2 3">Belongs to the cytochrome P450 family.</text>
</comment>
<dbReference type="Pfam" id="PF00067">
    <property type="entry name" value="p450"/>
    <property type="match status" value="1"/>
</dbReference>
<keyword evidence="3" id="KW-0560">Oxidoreductase</keyword>
<dbReference type="GO" id="GO:0004497">
    <property type="term" value="F:monooxygenase activity"/>
    <property type="evidence" value="ECO:0007669"/>
    <property type="project" value="UniProtKB-KW"/>
</dbReference>
<dbReference type="InterPro" id="IPR050121">
    <property type="entry name" value="Cytochrome_P450_monoxygenase"/>
</dbReference>
<reference evidence="4" key="1">
    <citation type="submission" date="2022-09" db="EMBL/GenBank/DDBJ databases">
        <title>Diverse halophilic archaea isolated from saline environments.</title>
        <authorList>
            <person name="Cui H.-L."/>
        </authorList>
    </citation>
    <scope>NUCLEOTIDE SEQUENCE</scope>
    <source>
        <strain evidence="4">ZS-35-S2</strain>
    </source>
</reference>
<protein>
    <submittedName>
        <fullName evidence="4">Cytochrome P450</fullName>
    </submittedName>
</protein>
<keyword evidence="3" id="KW-0349">Heme</keyword>
<dbReference type="GO" id="GO:0016705">
    <property type="term" value="F:oxidoreductase activity, acting on paired donors, with incorporation or reduction of molecular oxygen"/>
    <property type="evidence" value="ECO:0007669"/>
    <property type="project" value="InterPro"/>
</dbReference>
<dbReference type="GO" id="GO:0020037">
    <property type="term" value="F:heme binding"/>
    <property type="evidence" value="ECO:0007669"/>
    <property type="project" value="InterPro"/>
</dbReference>
<sequence length="533" mass="57818">MAYPYPDGTPGEPSLRGVLELVPDLVSSDPTAVAVKLRDRHGYVVRIPGLHPALDAGVYLVTHPDDVQRILQTAPNDFGPLDVPGAHDFGKVVENSIVSLSAEDGSDAWTQRTRMLHPEFTERAMYRHVPAMVEETLASLAAFTNPAAESVGSAGSRVHTPDGAVSLLPAMRRLSLRLLGVSLFGADVRAHEAQVIDAVDTLRAAFKRRQVNVVTGRLTRHLPEELHLPAFLGDRVGDPHIRLGTRTEREVYDALDALVGAADAIAGRRESTPRAFDDGLATWLVRPDPVTGDVLSPDTVRQEILGLLIAGHATTSAALTWAFYLLASRPAVQERIHAEARGTDLLASLERVREEAAAGDADVDPRSDTEAGAAFLDALPYTRQVWQETLRLYPALPIFGRTTKREVELGGVELPAGSHLLVSPYVTHRDPAFWPDPERFDPDRFADGEEHTPFAYYPFSGGRHACLGRELATTEALVVLATTLATHRVEFADHDAGMGPHPDSAAYEPAVDVDSAINLQPDGDVAVRFVPRD</sequence>
<dbReference type="PRINTS" id="PR00463">
    <property type="entry name" value="EP450I"/>
</dbReference>
<dbReference type="PANTHER" id="PTHR24305">
    <property type="entry name" value="CYTOCHROME P450"/>
    <property type="match status" value="1"/>
</dbReference>
<proteinExistence type="inferred from homology"/>
<name>A0A9E7R627_9EURY</name>
<organism evidence="4 5">
    <name type="scientific">Salinirubellus salinus</name>
    <dbReference type="NCBI Taxonomy" id="1364945"/>
    <lineage>
        <taxon>Archaea</taxon>
        <taxon>Methanobacteriati</taxon>
        <taxon>Methanobacteriota</taxon>
        <taxon>Stenosarchaea group</taxon>
        <taxon>Halobacteria</taxon>
        <taxon>Halobacteriales</taxon>
        <taxon>Natronomonadaceae</taxon>
        <taxon>Salinirubellus</taxon>
    </lineage>
</organism>
<dbReference type="GeneID" id="74942733"/>
<dbReference type="InterPro" id="IPR017972">
    <property type="entry name" value="Cyt_P450_CS"/>
</dbReference>
<dbReference type="PANTHER" id="PTHR24305:SF166">
    <property type="entry name" value="CYTOCHROME P450 12A4, MITOCHONDRIAL-RELATED"/>
    <property type="match status" value="1"/>
</dbReference>
<dbReference type="KEGG" id="ssai:N0B31_09885"/>
<dbReference type="InterPro" id="IPR002401">
    <property type="entry name" value="Cyt_P450_E_grp-I"/>
</dbReference>
<evidence type="ECO:0000256" key="3">
    <source>
        <dbReference type="RuleBase" id="RU000461"/>
    </source>
</evidence>
<dbReference type="InterPro" id="IPR001128">
    <property type="entry name" value="Cyt_P450"/>
</dbReference>
<keyword evidence="3" id="KW-0408">Iron</keyword>
<dbReference type="GO" id="GO:0005506">
    <property type="term" value="F:iron ion binding"/>
    <property type="evidence" value="ECO:0007669"/>
    <property type="project" value="InterPro"/>
</dbReference>
<dbReference type="AlphaFoldDB" id="A0A9E7R627"/>
<dbReference type="RefSeq" id="WP_260643699.1">
    <property type="nucleotide sequence ID" value="NZ_CP104003.1"/>
</dbReference>
<dbReference type="SUPFAM" id="SSF48264">
    <property type="entry name" value="Cytochrome P450"/>
    <property type="match status" value="1"/>
</dbReference>